<sequence length="163" mass="19244">MIGEAKGGTVMGKVVWLEAWRLTRMERVRQEALACFSWGKLSRLVEEVLEPTTRSLSPHKRFAVDEAVYRLAFESYVQGIEHSRRGAVECPPDLPFSERRHWYNTRFREQGDRLVGRIADEMDLFFHVDEWTCQSVLLFFDEVATRWFLEGIDFGIQLRKRMQ</sequence>
<evidence type="ECO:0000313" key="2">
    <source>
        <dbReference type="Proteomes" id="UP000241639"/>
    </source>
</evidence>
<reference evidence="1 2" key="1">
    <citation type="submission" date="2018-04" db="EMBL/GenBank/DDBJ databases">
        <title>Genomic Encyclopedia of Archaeal and Bacterial Type Strains, Phase II (KMG-II): from individual species to whole genera.</title>
        <authorList>
            <person name="Goeker M."/>
        </authorList>
    </citation>
    <scope>NUCLEOTIDE SEQUENCE [LARGE SCALE GENOMIC DNA]</scope>
    <source>
        <strain evidence="1 2">DSM 45169</strain>
    </source>
</reference>
<proteinExistence type="predicted"/>
<keyword evidence="2" id="KW-1185">Reference proteome</keyword>
<gene>
    <name evidence="1" type="ORF">C8J48_3301</name>
</gene>
<evidence type="ECO:0000313" key="1">
    <source>
        <dbReference type="EMBL" id="PTM54649.1"/>
    </source>
</evidence>
<protein>
    <submittedName>
        <fullName evidence="1">Uncharacterized protein</fullName>
    </submittedName>
</protein>
<comment type="caution">
    <text evidence="1">The sequence shown here is derived from an EMBL/GenBank/DDBJ whole genome shotgun (WGS) entry which is preliminary data.</text>
</comment>
<accession>A0A2T4Z1K3</accession>
<organism evidence="1 2">
    <name type="scientific">Desmospora activa DSM 45169</name>
    <dbReference type="NCBI Taxonomy" id="1121389"/>
    <lineage>
        <taxon>Bacteria</taxon>
        <taxon>Bacillati</taxon>
        <taxon>Bacillota</taxon>
        <taxon>Bacilli</taxon>
        <taxon>Bacillales</taxon>
        <taxon>Thermoactinomycetaceae</taxon>
        <taxon>Desmospora</taxon>
    </lineage>
</organism>
<dbReference type="EMBL" id="PZZP01000003">
    <property type="protein sequence ID" value="PTM54649.1"/>
    <property type="molecule type" value="Genomic_DNA"/>
</dbReference>
<dbReference type="AlphaFoldDB" id="A0A2T4Z1K3"/>
<name>A0A2T4Z1K3_9BACL</name>
<dbReference type="Proteomes" id="UP000241639">
    <property type="component" value="Unassembled WGS sequence"/>
</dbReference>